<accession>A0A6G0YSL9</accession>
<name>A0A6G0YSL9_APHCR</name>
<reference evidence="1 2" key="1">
    <citation type="submission" date="2019-08" db="EMBL/GenBank/DDBJ databases">
        <title>Whole genome of Aphis craccivora.</title>
        <authorList>
            <person name="Voronova N.V."/>
            <person name="Shulinski R.S."/>
            <person name="Bandarenka Y.V."/>
            <person name="Zhorov D.G."/>
            <person name="Warner D."/>
        </authorList>
    </citation>
    <scope>NUCLEOTIDE SEQUENCE [LARGE SCALE GENOMIC DNA]</scope>
    <source>
        <strain evidence="1">180601</strain>
        <tissue evidence="1">Whole Body</tissue>
    </source>
</reference>
<proteinExistence type="predicted"/>
<dbReference type="Proteomes" id="UP000478052">
    <property type="component" value="Unassembled WGS sequence"/>
</dbReference>
<dbReference type="EMBL" id="VUJU01002552">
    <property type="protein sequence ID" value="KAF0760883.1"/>
    <property type="molecule type" value="Genomic_DNA"/>
</dbReference>
<evidence type="ECO:0000313" key="2">
    <source>
        <dbReference type="Proteomes" id="UP000478052"/>
    </source>
</evidence>
<dbReference type="AlphaFoldDB" id="A0A6G0YSL9"/>
<keyword evidence="2" id="KW-1185">Reference proteome</keyword>
<organism evidence="1 2">
    <name type="scientific">Aphis craccivora</name>
    <name type="common">Cowpea aphid</name>
    <dbReference type="NCBI Taxonomy" id="307492"/>
    <lineage>
        <taxon>Eukaryota</taxon>
        <taxon>Metazoa</taxon>
        <taxon>Ecdysozoa</taxon>
        <taxon>Arthropoda</taxon>
        <taxon>Hexapoda</taxon>
        <taxon>Insecta</taxon>
        <taxon>Pterygota</taxon>
        <taxon>Neoptera</taxon>
        <taxon>Paraneoptera</taxon>
        <taxon>Hemiptera</taxon>
        <taxon>Sternorrhyncha</taxon>
        <taxon>Aphidomorpha</taxon>
        <taxon>Aphidoidea</taxon>
        <taxon>Aphididae</taxon>
        <taxon>Aphidini</taxon>
        <taxon>Aphis</taxon>
        <taxon>Aphis</taxon>
    </lineage>
</organism>
<protein>
    <submittedName>
        <fullName evidence="1">DUF4806 domain-containing protein</fullName>
    </submittedName>
</protein>
<comment type="caution">
    <text evidence="1">The sequence shown here is derived from an EMBL/GenBank/DDBJ whole genome shotgun (WGS) entry which is preliminary data.</text>
</comment>
<sequence>MNYAQITLVDLEKPFSMYRNILTPKRLHFKAILSNKQWKHFLKFNPNCSHLISIAHELLDTFVKQFEILYGRPFMSHNVHDLLHIKNTLCSGLHSKGPLLDNINMKSHQFKALQLSTFIIKPHIDADSDD</sequence>
<gene>
    <name evidence="1" type="ORF">FWK35_00022105</name>
</gene>
<evidence type="ECO:0000313" key="1">
    <source>
        <dbReference type="EMBL" id="KAF0760883.1"/>
    </source>
</evidence>